<reference evidence="2 3" key="1">
    <citation type="submission" date="2024-01" db="EMBL/GenBank/DDBJ databases">
        <title>A telomere-to-telomere, gap-free genome of sweet tea (Lithocarpus litseifolius).</title>
        <authorList>
            <person name="Zhou J."/>
        </authorList>
    </citation>
    <scope>NUCLEOTIDE SEQUENCE [LARGE SCALE GENOMIC DNA]</scope>
    <source>
        <strain evidence="2">Zhou-2022a</strain>
        <tissue evidence="2">Leaf</tissue>
    </source>
</reference>
<evidence type="ECO:0000256" key="1">
    <source>
        <dbReference type="SAM" id="MobiDB-lite"/>
    </source>
</evidence>
<sequence length="211" mass="23293">MKWMKLLDTVLPTRAHNRHYKWHPLFSGFESSVANMSRPSILVLFLAVVLLTTSSNADYPKPPPYQHKPPTPIQKPPPIEKPPTPLYKSPPVSNPTPEHKPPTPVYQPPKPSVPIHKPPTPISKPPTLPPKVEKPPVYTPPTPVQAPPKVEKPPTSLPPKVETPAPPKQLPSPPYGHYPGHPPVEKGQDPHKPPRKILPPPTPYKKPPSSA</sequence>
<accession>A0AAW2C0L6</accession>
<gene>
    <name evidence="2" type="ORF">SO802_026820</name>
</gene>
<feature type="compositionally biased region" description="Pro residues" evidence="1">
    <location>
        <begin position="164"/>
        <end position="182"/>
    </location>
</feature>
<keyword evidence="3" id="KW-1185">Reference proteome</keyword>
<feature type="compositionally biased region" description="Basic and acidic residues" evidence="1">
    <location>
        <begin position="183"/>
        <end position="192"/>
    </location>
</feature>
<name>A0AAW2C0L6_9ROSI</name>
<evidence type="ECO:0008006" key="4">
    <source>
        <dbReference type="Google" id="ProtNLM"/>
    </source>
</evidence>
<evidence type="ECO:0000313" key="3">
    <source>
        <dbReference type="Proteomes" id="UP001459277"/>
    </source>
</evidence>
<feature type="region of interest" description="Disordered" evidence="1">
    <location>
        <begin position="57"/>
        <end position="211"/>
    </location>
</feature>
<dbReference type="AlphaFoldDB" id="A0AAW2C0L6"/>
<evidence type="ECO:0000313" key="2">
    <source>
        <dbReference type="EMBL" id="KAK9991835.1"/>
    </source>
</evidence>
<proteinExistence type="predicted"/>
<dbReference type="EMBL" id="JAZDWU010000009">
    <property type="protein sequence ID" value="KAK9991835.1"/>
    <property type="molecule type" value="Genomic_DNA"/>
</dbReference>
<comment type="caution">
    <text evidence="2">The sequence shown here is derived from an EMBL/GenBank/DDBJ whole genome shotgun (WGS) entry which is preliminary data.</text>
</comment>
<feature type="compositionally biased region" description="Pro residues" evidence="1">
    <location>
        <begin position="137"/>
        <end position="146"/>
    </location>
</feature>
<organism evidence="2 3">
    <name type="scientific">Lithocarpus litseifolius</name>
    <dbReference type="NCBI Taxonomy" id="425828"/>
    <lineage>
        <taxon>Eukaryota</taxon>
        <taxon>Viridiplantae</taxon>
        <taxon>Streptophyta</taxon>
        <taxon>Embryophyta</taxon>
        <taxon>Tracheophyta</taxon>
        <taxon>Spermatophyta</taxon>
        <taxon>Magnoliopsida</taxon>
        <taxon>eudicotyledons</taxon>
        <taxon>Gunneridae</taxon>
        <taxon>Pentapetalae</taxon>
        <taxon>rosids</taxon>
        <taxon>fabids</taxon>
        <taxon>Fagales</taxon>
        <taxon>Fagaceae</taxon>
        <taxon>Lithocarpus</taxon>
    </lineage>
</organism>
<protein>
    <recommendedName>
        <fullName evidence="4">Extensin</fullName>
    </recommendedName>
</protein>
<feature type="compositionally biased region" description="Pro residues" evidence="1">
    <location>
        <begin position="102"/>
        <end position="129"/>
    </location>
</feature>
<feature type="compositionally biased region" description="Pro residues" evidence="1">
    <location>
        <begin position="60"/>
        <end position="85"/>
    </location>
</feature>
<dbReference type="Proteomes" id="UP001459277">
    <property type="component" value="Unassembled WGS sequence"/>
</dbReference>
<feature type="compositionally biased region" description="Pro residues" evidence="1">
    <location>
        <begin position="196"/>
        <end position="211"/>
    </location>
</feature>
<dbReference type="PRINTS" id="PR01217">
    <property type="entry name" value="PRICHEXTENSN"/>
</dbReference>